<comment type="subunit">
    <text evidence="7">Part of the 50S ribosomal subunit. Forms a cluster with proteins L14 and L19.</text>
</comment>
<dbReference type="Pfam" id="PF00297">
    <property type="entry name" value="Ribosomal_L3"/>
    <property type="match status" value="1"/>
</dbReference>
<dbReference type="GO" id="GO:0019843">
    <property type="term" value="F:rRNA binding"/>
    <property type="evidence" value="ECO:0007669"/>
    <property type="project" value="UniProtKB-UniRule"/>
</dbReference>
<dbReference type="Proteomes" id="UP000178925">
    <property type="component" value="Unassembled WGS sequence"/>
</dbReference>
<name>A0A1F5SIK2_9BACT</name>
<dbReference type="PANTHER" id="PTHR11229">
    <property type="entry name" value="50S RIBOSOMAL PROTEIN L3"/>
    <property type="match status" value="1"/>
</dbReference>
<accession>A0A1F5SIK2</accession>
<evidence type="ECO:0000256" key="2">
    <source>
        <dbReference type="ARBA" id="ARBA00022730"/>
    </source>
</evidence>
<dbReference type="SUPFAM" id="SSF50447">
    <property type="entry name" value="Translation proteins"/>
    <property type="match status" value="1"/>
</dbReference>
<comment type="similarity">
    <text evidence="1 7">Belongs to the universal ribosomal protein uL3 family.</text>
</comment>
<keyword evidence="3 7" id="KW-0694">RNA-binding</keyword>
<dbReference type="InterPro" id="IPR009000">
    <property type="entry name" value="Transl_B-barrel_sf"/>
</dbReference>
<dbReference type="AlphaFoldDB" id="A0A1F5SIK2"/>
<evidence type="ECO:0000256" key="1">
    <source>
        <dbReference type="ARBA" id="ARBA00006540"/>
    </source>
</evidence>
<dbReference type="GO" id="GO:0022625">
    <property type="term" value="C:cytosolic large ribosomal subunit"/>
    <property type="evidence" value="ECO:0007669"/>
    <property type="project" value="TreeGrafter"/>
</dbReference>
<dbReference type="FunFam" id="2.40.30.10:FF:000004">
    <property type="entry name" value="50S ribosomal protein L3"/>
    <property type="match status" value="1"/>
</dbReference>
<reference evidence="9 10" key="1">
    <citation type="journal article" date="2016" name="Nat. Commun.">
        <title>Thousands of microbial genomes shed light on interconnected biogeochemical processes in an aquifer system.</title>
        <authorList>
            <person name="Anantharaman K."/>
            <person name="Brown C.T."/>
            <person name="Hug L.A."/>
            <person name="Sharon I."/>
            <person name="Castelle C.J."/>
            <person name="Probst A.J."/>
            <person name="Thomas B.C."/>
            <person name="Singh A."/>
            <person name="Wilkins M.J."/>
            <person name="Karaoz U."/>
            <person name="Brodie E.L."/>
            <person name="Williams K.H."/>
            <person name="Hubbard S.S."/>
            <person name="Banfield J.F."/>
        </authorList>
    </citation>
    <scope>NUCLEOTIDE SEQUENCE [LARGE SCALE GENOMIC DNA]</scope>
</reference>
<dbReference type="HAMAP" id="MF_01325_B">
    <property type="entry name" value="Ribosomal_uL3_B"/>
    <property type="match status" value="1"/>
</dbReference>
<dbReference type="Gene3D" id="3.30.160.810">
    <property type="match status" value="1"/>
</dbReference>
<comment type="function">
    <text evidence="7">One of the primary rRNA binding proteins, it binds directly near the 3'-end of the 23S rRNA, where it nucleates assembly of the 50S subunit.</text>
</comment>
<dbReference type="PANTHER" id="PTHR11229:SF16">
    <property type="entry name" value="LARGE RIBOSOMAL SUBUNIT PROTEIN UL3C"/>
    <property type="match status" value="1"/>
</dbReference>
<gene>
    <name evidence="7" type="primary">rplC</name>
    <name evidence="9" type="ORF">A2242_04200</name>
</gene>
<protein>
    <recommendedName>
        <fullName evidence="6 7">Large ribosomal subunit protein uL3</fullName>
    </recommendedName>
</protein>
<keyword evidence="4 7" id="KW-0689">Ribosomal protein</keyword>
<comment type="caution">
    <text evidence="9">The sequence shown here is derived from an EMBL/GenBank/DDBJ whole genome shotgun (WGS) entry which is preliminary data.</text>
</comment>
<dbReference type="STRING" id="1797995.A2242_04200"/>
<dbReference type="InterPro" id="IPR019927">
    <property type="entry name" value="Ribosomal_uL3_bac/org-type"/>
</dbReference>
<dbReference type="NCBIfam" id="TIGR03625">
    <property type="entry name" value="L3_bact"/>
    <property type="match status" value="1"/>
</dbReference>
<evidence type="ECO:0000256" key="7">
    <source>
        <dbReference type="HAMAP-Rule" id="MF_01325"/>
    </source>
</evidence>
<proteinExistence type="inferred from homology"/>
<evidence type="ECO:0000256" key="8">
    <source>
        <dbReference type="SAM" id="MobiDB-lite"/>
    </source>
</evidence>
<organism evidence="9 10">
    <name type="scientific">Candidatus Falkowbacteria bacterium RIFOXYA2_FULL_47_9</name>
    <dbReference type="NCBI Taxonomy" id="1797995"/>
    <lineage>
        <taxon>Bacteria</taxon>
        <taxon>Candidatus Falkowiibacteriota</taxon>
    </lineage>
</organism>
<feature type="region of interest" description="Disordered" evidence="8">
    <location>
        <begin position="221"/>
        <end position="250"/>
    </location>
</feature>
<dbReference type="Gene3D" id="2.40.30.10">
    <property type="entry name" value="Translation factors"/>
    <property type="match status" value="1"/>
</dbReference>
<evidence type="ECO:0000256" key="6">
    <source>
        <dbReference type="ARBA" id="ARBA00035243"/>
    </source>
</evidence>
<evidence type="ECO:0000313" key="9">
    <source>
        <dbReference type="EMBL" id="OGF26482.1"/>
    </source>
</evidence>
<dbReference type="GO" id="GO:0003735">
    <property type="term" value="F:structural constituent of ribosome"/>
    <property type="evidence" value="ECO:0007669"/>
    <property type="project" value="UniProtKB-UniRule"/>
</dbReference>
<keyword evidence="5 7" id="KW-0687">Ribonucleoprotein</keyword>
<sequence>MKFLLGKKLEMTQIFTESGLVLPVTKVQAGQCTAVQVKSREKDGYSAVQFAYGERKKKNVAKPQQGHFLKSEVRSKKSETYPRYVREMRLKDGDADISIHSGDVVDVSSFVVGDMVSVTGTSKGKGFQGVVKRYGFSGGRKTHGNKDQLRMPGSVGAKGPAHVFKGTRMGGRMGNEQVTTKNMEVVKVDEQENVLYLRGAVPGARNGLIVIKGEGEMKVRSEKKEAEEEIKKEAEAIEVKDEQPVERKAE</sequence>
<evidence type="ECO:0000313" key="10">
    <source>
        <dbReference type="Proteomes" id="UP000178925"/>
    </source>
</evidence>
<dbReference type="GO" id="GO:0006412">
    <property type="term" value="P:translation"/>
    <property type="evidence" value="ECO:0007669"/>
    <property type="project" value="UniProtKB-UniRule"/>
</dbReference>
<evidence type="ECO:0000256" key="3">
    <source>
        <dbReference type="ARBA" id="ARBA00022884"/>
    </source>
</evidence>
<evidence type="ECO:0000256" key="4">
    <source>
        <dbReference type="ARBA" id="ARBA00022980"/>
    </source>
</evidence>
<evidence type="ECO:0000256" key="5">
    <source>
        <dbReference type="ARBA" id="ARBA00023274"/>
    </source>
</evidence>
<dbReference type="EMBL" id="MFGC01000047">
    <property type="protein sequence ID" value="OGF26482.1"/>
    <property type="molecule type" value="Genomic_DNA"/>
</dbReference>
<keyword evidence="2 7" id="KW-0699">rRNA-binding</keyword>
<dbReference type="InterPro" id="IPR000597">
    <property type="entry name" value="Ribosomal_uL3"/>
</dbReference>
<feature type="region of interest" description="Disordered" evidence="8">
    <location>
        <begin position="138"/>
        <end position="174"/>
    </location>
</feature>